<reference evidence="1" key="1">
    <citation type="journal article" date="2014" name="Int. J. Syst. Evol. Microbiol.">
        <title>Complete genome sequence of Corynebacterium casei LMG S-19264T (=DSM 44701T), isolated from a smear-ripened cheese.</title>
        <authorList>
            <consortium name="US DOE Joint Genome Institute (JGI-PGF)"/>
            <person name="Walter F."/>
            <person name="Albersmeier A."/>
            <person name="Kalinowski J."/>
            <person name="Ruckert C."/>
        </authorList>
    </citation>
    <scope>NUCLEOTIDE SEQUENCE</scope>
    <source>
        <strain evidence="1">JCM 5016</strain>
    </source>
</reference>
<dbReference type="AlphaFoldDB" id="A0A918S1H2"/>
<comment type="caution">
    <text evidence="1">The sequence shown here is derived from an EMBL/GenBank/DDBJ whole genome shotgun (WGS) entry which is preliminary data.</text>
</comment>
<organism evidence="1 2">
    <name type="scientific">Streptomyces echinoruber</name>
    <dbReference type="NCBI Taxonomy" id="68898"/>
    <lineage>
        <taxon>Bacteria</taxon>
        <taxon>Bacillati</taxon>
        <taxon>Actinomycetota</taxon>
        <taxon>Actinomycetes</taxon>
        <taxon>Kitasatosporales</taxon>
        <taxon>Streptomycetaceae</taxon>
        <taxon>Streptomyces</taxon>
    </lineage>
</organism>
<protein>
    <submittedName>
        <fullName evidence="1">Uncharacterized protein</fullName>
    </submittedName>
</protein>
<gene>
    <name evidence="1" type="ORF">GCM10010389_66240</name>
</gene>
<sequence length="93" mass="9938">MTKATRGNFFRLRQEQQGAAADHAVRLGAYTYVPAPVHSSGTNGTLTGGGLPVPLDVTESLLLDFLDRMSALEADLARRWSGAGGWSSFSRAE</sequence>
<accession>A0A918S1H2</accession>
<evidence type="ECO:0000313" key="2">
    <source>
        <dbReference type="Proteomes" id="UP000623010"/>
    </source>
</evidence>
<dbReference type="Proteomes" id="UP000623010">
    <property type="component" value="Unassembled WGS sequence"/>
</dbReference>
<reference evidence="1" key="2">
    <citation type="submission" date="2020-09" db="EMBL/GenBank/DDBJ databases">
        <authorList>
            <person name="Sun Q."/>
            <person name="Ohkuma M."/>
        </authorList>
    </citation>
    <scope>NUCLEOTIDE SEQUENCE</scope>
    <source>
        <strain evidence="1">JCM 5016</strain>
    </source>
</reference>
<dbReference type="RefSeq" id="WP_229880209.1">
    <property type="nucleotide sequence ID" value="NZ_BMWH01000062.1"/>
</dbReference>
<evidence type="ECO:0000313" key="1">
    <source>
        <dbReference type="EMBL" id="GHA19236.1"/>
    </source>
</evidence>
<dbReference type="EMBL" id="BMWH01000062">
    <property type="protein sequence ID" value="GHA19236.1"/>
    <property type="molecule type" value="Genomic_DNA"/>
</dbReference>
<proteinExistence type="predicted"/>
<name>A0A918S1H2_9ACTN</name>
<keyword evidence="2" id="KW-1185">Reference proteome</keyword>